<dbReference type="SUPFAM" id="SSF56300">
    <property type="entry name" value="Metallo-dependent phosphatases"/>
    <property type="match status" value="1"/>
</dbReference>
<accession>A0A9W6IMT4</accession>
<dbReference type="AlphaFoldDB" id="A0A9W6IMT4"/>
<dbReference type="NCBIfam" id="TIGR04123">
    <property type="entry name" value="P_estr_lig_assc"/>
    <property type="match status" value="1"/>
</dbReference>
<dbReference type="PANTHER" id="PTHR39323:SF1">
    <property type="entry name" value="BLR1149 PROTEIN"/>
    <property type="match status" value="1"/>
</dbReference>
<protein>
    <submittedName>
        <fullName evidence="2">Metallophosphatase</fullName>
    </submittedName>
</protein>
<evidence type="ECO:0000313" key="3">
    <source>
        <dbReference type="Proteomes" id="UP001143486"/>
    </source>
</evidence>
<gene>
    <name evidence="2" type="ORF">GCM10017621_16120</name>
</gene>
<dbReference type="InterPro" id="IPR029052">
    <property type="entry name" value="Metallo-depent_PP-like"/>
</dbReference>
<dbReference type="Pfam" id="PF00149">
    <property type="entry name" value="Metallophos"/>
    <property type="match status" value="1"/>
</dbReference>
<dbReference type="InterPro" id="IPR004843">
    <property type="entry name" value="Calcineurin-like_PHP"/>
</dbReference>
<evidence type="ECO:0000259" key="1">
    <source>
        <dbReference type="Pfam" id="PF00149"/>
    </source>
</evidence>
<reference evidence="2" key="1">
    <citation type="journal article" date="2014" name="Int. J. Syst. Evol. Microbiol.">
        <title>Complete genome sequence of Corynebacterium casei LMG S-19264T (=DSM 44701T), isolated from a smear-ripened cheese.</title>
        <authorList>
            <consortium name="US DOE Joint Genome Institute (JGI-PGF)"/>
            <person name="Walter F."/>
            <person name="Albersmeier A."/>
            <person name="Kalinowski J."/>
            <person name="Ruckert C."/>
        </authorList>
    </citation>
    <scope>NUCLEOTIDE SEQUENCE</scope>
    <source>
        <strain evidence="2">VKM B-1513</strain>
    </source>
</reference>
<proteinExistence type="predicted"/>
<dbReference type="PANTHER" id="PTHR39323">
    <property type="entry name" value="BLR1149 PROTEIN"/>
    <property type="match status" value="1"/>
</dbReference>
<feature type="domain" description="Calcineurin-like phosphoesterase" evidence="1">
    <location>
        <begin position="53"/>
        <end position="167"/>
    </location>
</feature>
<organism evidence="2 3">
    <name type="scientific">Maricaulis virginensis</name>
    <dbReference type="NCBI Taxonomy" id="144022"/>
    <lineage>
        <taxon>Bacteria</taxon>
        <taxon>Pseudomonadati</taxon>
        <taxon>Pseudomonadota</taxon>
        <taxon>Alphaproteobacteria</taxon>
        <taxon>Maricaulales</taxon>
        <taxon>Maricaulaceae</taxon>
        <taxon>Maricaulis</taxon>
    </lineage>
</organism>
<sequence length="253" mass="26919">MQNLRPALTPASALRDNIVMHDVTAPGHVDIRIHETRVLADPAGLLAVPDAGILVVSDLHFEKGSAWAAGGQLMPPYDTRATLKRLAAGIARHTPSTVIALGDSFHDLRAAGRMHADDTAALAALVASVPRWIWIEGNHDPAPPPQFGGEVHETVELAGLVFRHEPSEGEARGEIAGHLHPAAKIRRNGRALRRRCFATDGSRLIMPAFGAFTGGLNVCDAAFARCFGRVPDALVMGREKVWPVAGARCVGDG</sequence>
<dbReference type="Gene3D" id="3.60.21.10">
    <property type="match status" value="1"/>
</dbReference>
<dbReference type="EMBL" id="BSFE01000003">
    <property type="protein sequence ID" value="GLK52104.1"/>
    <property type="molecule type" value="Genomic_DNA"/>
</dbReference>
<dbReference type="Proteomes" id="UP001143486">
    <property type="component" value="Unassembled WGS sequence"/>
</dbReference>
<reference evidence="2" key="2">
    <citation type="submission" date="2023-01" db="EMBL/GenBank/DDBJ databases">
        <authorList>
            <person name="Sun Q."/>
            <person name="Evtushenko L."/>
        </authorList>
    </citation>
    <scope>NUCLEOTIDE SEQUENCE</scope>
    <source>
        <strain evidence="2">VKM B-1513</strain>
    </source>
</reference>
<dbReference type="GO" id="GO:0016787">
    <property type="term" value="F:hydrolase activity"/>
    <property type="evidence" value="ECO:0007669"/>
    <property type="project" value="InterPro"/>
</dbReference>
<dbReference type="InterPro" id="IPR026336">
    <property type="entry name" value="PdeM-like"/>
</dbReference>
<keyword evidence="3" id="KW-1185">Reference proteome</keyword>
<name>A0A9W6IMT4_9PROT</name>
<evidence type="ECO:0000313" key="2">
    <source>
        <dbReference type="EMBL" id="GLK52104.1"/>
    </source>
</evidence>
<comment type="caution">
    <text evidence="2">The sequence shown here is derived from an EMBL/GenBank/DDBJ whole genome shotgun (WGS) entry which is preliminary data.</text>
</comment>